<evidence type="ECO:0000313" key="3">
    <source>
        <dbReference type="Proteomes" id="UP001161247"/>
    </source>
</evidence>
<proteinExistence type="predicted"/>
<dbReference type="EMBL" id="OX459119">
    <property type="protein sequence ID" value="CAI9095635.1"/>
    <property type="molecule type" value="Genomic_DNA"/>
</dbReference>
<feature type="region of interest" description="Disordered" evidence="1">
    <location>
        <begin position="54"/>
        <end position="113"/>
    </location>
</feature>
<protein>
    <submittedName>
        <fullName evidence="2">OLC1v1031624C1</fullName>
    </submittedName>
</protein>
<accession>A0AAV1CJ99</accession>
<dbReference type="Proteomes" id="UP001161247">
    <property type="component" value="Chromosome 2"/>
</dbReference>
<organism evidence="2 3">
    <name type="scientific">Oldenlandia corymbosa var. corymbosa</name>
    <dbReference type="NCBI Taxonomy" id="529605"/>
    <lineage>
        <taxon>Eukaryota</taxon>
        <taxon>Viridiplantae</taxon>
        <taxon>Streptophyta</taxon>
        <taxon>Embryophyta</taxon>
        <taxon>Tracheophyta</taxon>
        <taxon>Spermatophyta</taxon>
        <taxon>Magnoliopsida</taxon>
        <taxon>eudicotyledons</taxon>
        <taxon>Gunneridae</taxon>
        <taxon>Pentapetalae</taxon>
        <taxon>asterids</taxon>
        <taxon>lamiids</taxon>
        <taxon>Gentianales</taxon>
        <taxon>Rubiaceae</taxon>
        <taxon>Rubioideae</taxon>
        <taxon>Spermacoceae</taxon>
        <taxon>Hedyotis-Oldenlandia complex</taxon>
        <taxon>Oldenlandia</taxon>
    </lineage>
</organism>
<feature type="compositionally biased region" description="Basic and acidic residues" evidence="1">
    <location>
        <begin position="74"/>
        <end position="105"/>
    </location>
</feature>
<name>A0AAV1CJ99_OLDCO</name>
<evidence type="ECO:0000256" key="1">
    <source>
        <dbReference type="SAM" id="MobiDB-lite"/>
    </source>
</evidence>
<evidence type="ECO:0000313" key="2">
    <source>
        <dbReference type="EMBL" id="CAI9095635.1"/>
    </source>
</evidence>
<dbReference type="AlphaFoldDB" id="A0AAV1CJ99"/>
<reference evidence="2" key="1">
    <citation type="submission" date="2023-03" db="EMBL/GenBank/DDBJ databases">
        <authorList>
            <person name="Julca I."/>
        </authorList>
    </citation>
    <scope>NUCLEOTIDE SEQUENCE</scope>
</reference>
<sequence length="192" mass="21221">MAKNHRSCILEINLNQPAAFDEEENAGVNIAAAEVVASVVNSCQVSMVRDEIHSNHQHHGGILENPPRMRRTPRKDVWADECSKPNHIDPKESTYGEENPDKEARPAVGNGPPPLDIVDEITREGIGNAPAVVAVGAAALPGVELRRSVRQTWLLVRFVDLVLLEPLPSVSQTQPFRYLPELRPLRGPRKSR</sequence>
<gene>
    <name evidence="2" type="ORF">OLC1_LOCUS6564</name>
</gene>
<keyword evidence="3" id="KW-1185">Reference proteome</keyword>